<dbReference type="InterPro" id="IPR011049">
    <property type="entry name" value="Serralysin-like_metalloprot_C"/>
</dbReference>
<accession>A0ABX2KQZ7</accession>
<dbReference type="InterPro" id="IPR018511">
    <property type="entry name" value="Hemolysin-typ_Ca-bd_CS"/>
</dbReference>
<dbReference type="Pfam" id="PF17892">
    <property type="entry name" value="Cadherin_5"/>
    <property type="match status" value="2"/>
</dbReference>
<dbReference type="PANTHER" id="PTHR38340:SF1">
    <property type="entry name" value="S-LAYER PROTEIN"/>
    <property type="match status" value="1"/>
</dbReference>
<name>A0ABX2KQZ7_9PROT</name>
<feature type="compositionally biased region" description="Basic residues" evidence="3">
    <location>
        <begin position="1297"/>
        <end position="1315"/>
    </location>
</feature>
<comment type="subcellular location">
    <subcellularLocation>
        <location evidence="1">Secreted</location>
    </subcellularLocation>
</comment>
<feature type="region of interest" description="Disordered" evidence="3">
    <location>
        <begin position="813"/>
        <end position="847"/>
    </location>
</feature>
<keyword evidence="2" id="KW-0964">Secreted</keyword>
<evidence type="ECO:0000313" key="5">
    <source>
        <dbReference type="EMBL" id="NUB04208.1"/>
    </source>
</evidence>
<dbReference type="InterPro" id="IPR010221">
    <property type="entry name" value="VCBS_dom"/>
</dbReference>
<proteinExistence type="predicted"/>
<dbReference type="SUPFAM" id="SSF51120">
    <property type="entry name" value="beta-Roll"/>
    <property type="match status" value="9"/>
</dbReference>
<dbReference type="PROSITE" id="PS00330">
    <property type="entry name" value="HEMOLYSIN_CALCIUM"/>
    <property type="match status" value="11"/>
</dbReference>
<protein>
    <submittedName>
        <fullName evidence="5">Tandem-95 repeat protein</fullName>
    </submittedName>
</protein>
<comment type="caution">
    <text evidence="5">The sequence shown here is derived from an EMBL/GenBank/DDBJ whole genome shotgun (WGS) entry which is preliminary data.</text>
</comment>
<evidence type="ECO:0000256" key="1">
    <source>
        <dbReference type="ARBA" id="ARBA00004613"/>
    </source>
</evidence>
<dbReference type="Pfam" id="PF17963">
    <property type="entry name" value="Big_9"/>
    <property type="match status" value="1"/>
</dbReference>
<dbReference type="RefSeq" id="WP_174475054.1">
    <property type="nucleotide sequence ID" value="NZ_JAGINN010000039.1"/>
</dbReference>
<feature type="domain" description="Cadherin-like" evidence="4">
    <location>
        <begin position="903"/>
        <end position="1000"/>
    </location>
</feature>
<evidence type="ECO:0000313" key="6">
    <source>
        <dbReference type="Proteomes" id="UP000605086"/>
    </source>
</evidence>
<dbReference type="Gene3D" id="2.150.10.10">
    <property type="entry name" value="Serralysin-like metalloprotease, C-terminal"/>
    <property type="match status" value="10"/>
</dbReference>
<dbReference type="Proteomes" id="UP000605086">
    <property type="component" value="Unassembled WGS sequence"/>
</dbReference>
<reference evidence="5 6" key="1">
    <citation type="submission" date="2019-10" db="EMBL/GenBank/DDBJ databases">
        <title>Genome sequence of Azospirillum melinis.</title>
        <authorList>
            <person name="Ambrosini A."/>
            <person name="Sant'Anna F.H."/>
            <person name="Cassan F.D."/>
            <person name="Souza E.M."/>
            <person name="Passaglia L.M.P."/>
        </authorList>
    </citation>
    <scope>NUCLEOTIDE SEQUENCE [LARGE SCALE GENOMIC DNA]</scope>
    <source>
        <strain evidence="5 6">TMCY0552</strain>
    </source>
</reference>
<dbReference type="NCBIfam" id="NF012211">
    <property type="entry name" value="tand_rpt_95"/>
    <property type="match status" value="2"/>
</dbReference>
<dbReference type="EMBL" id="WHOS01000093">
    <property type="protein sequence ID" value="NUB04208.1"/>
    <property type="molecule type" value="Genomic_DNA"/>
</dbReference>
<dbReference type="InterPro" id="IPR001343">
    <property type="entry name" value="Hemolysn_Ca-bd"/>
</dbReference>
<feature type="compositionally biased region" description="Basic residues" evidence="3">
    <location>
        <begin position="1325"/>
        <end position="1334"/>
    </location>
</feature>
<sequence length="1334" mass="132310">MSILTGTSGDDTLIGGLADDALYGLDGDDRLDGAGGADSLFGGAGNDTLSGGPADAVVGVTLAGGSGDDLYLIATPLNQIVEVAGEGTDEVRTDLAAYTLADGVEHLTYTGSAAFTGTGNALDNRLTGSSGADSLVGLDGNDTLDGGLGADTLVGGLGDDVYLVDDSGDVVTELTGEGTDEVRTPLTAYTLGANIESLTFTGTGAFSGTGNELDNRIQGGAGNDTLAGGLGLDTLVGGAGNDTYIIDDAADLVVEAAGGGTDEVRTSLSAFTLAANVEVLTYTGSGSFSGTGSAGNDTLRGGAGDDTLAGAAGNDWLDGGVGADSLFGGSGNDTYIVDDAGDQVVELAGEGSDTVRSAVDYTLGANVEALVLTGGALTGTGNDLDNSLTGTAADNVLIGLDGNDTLNGGAGADTLIGGAGNDTYVIDNISDVLVELPGEGIDTVQSSVSHTLLADFENLTLIGSAATSGTGNAASNLLVGNGAANLLTGLEGDDTLNGGGGADTLVGGTGNDSYVVDNAGDVVIELEGEGTDTVTASVSWTLGANVENLTLTGSAAISATGNALDNVLTGNGGANVLDGGLGADSMAGGFGNDVYLVDDAGDVVTELAGQGTDEVRTSLSVYALGANIELLTYSGSGPFTGTGNDLANRLAGAGGDDSLSGGAGNDTLIGGAGADTLDGGTGTDTASYATAAAGVVVDLAGGAGTAGEAAGDVLLSIENLTGSGYADTLAGDAGANLLDGGAGADSLSGGAGNDTLLGGAGADTLDGGSGSDTASYVSSAAAVAVDLASGTGTVGDATGDVLLSIEHLTGGSGNDTLRGDGGANRLDGGAGNDVLEGRGGNDTLVGGSGSDTAVYAGSVRDYVATKVGADWTIQATASGEGTDTLQGVEWVQFADALLRLDANNAPLLPGNLNAATDEDAAALSVDLLQGAFDFEGSPLSAAGLSQTGGPAAAVSVSNGVLGLDPAQFGWLAAGQSANLTFAYGVSDGTEATARTLTVTVAGRNDAPVVAGPVSATTDEDAVPLVVNLLQGASDPDQGDVLSVTGFSQTGGRAVSVTRNGSTLTIDPAQFNDLAAGETATLTFGYGVTDGTAATAQTLSVTVQGRNDVPVAQADLVNGLYETPLIIKVDDLLANDTDADKSSVLKITGVRNPQHGSVMLDGTGKILFTPESGYVGNAVFQYTLADEFGALSTGTVTVAISPAPPRAAGACIVGCGSRADAWWWAWRLADHGACGWRLCRRLSEHRRHRGAGARCQRCPERTAAGHRRRRSTPLGSDHHRPARRRLRHHLDQRYQQRDHRHLRPALRRRRYRPGRHHAGEQLSARRAGRVHRLRP</sequence>
<feature type="domain" description="Cadherin-like" evidence="4">
    <location>
        <begin position="1004"/>
        <end position="1102"/>
    </location>
</feature>
<gene>
    <name evidence="5" type="ORF">GBZ48_33910</name>
</gene>
<keyword evidence="6" id="KW-1185">Reference proteome</keyword>
<dbReference type="InterPro" id="IPR041690">
    <property type="entry name" value="Cadherin_5"/>
</dbReference>
<dbReference type="PRINTS" id="PR00313">
    <property type="entry name" value="CABNDNGRPT"/>
</dbReference>
<feature type="region of interest" description="Disordered" evidence="3">
    <location>
        <begin position="1259"/>
        <end position="1334"/>
    </location>
</feature>
<dbReference type="Gene3D" id="2.60.40.3440">
    <property type="match status" value="1"/>
</dbReference>
<organism evidence="5 6">
    <name type="scientific">Azospirillum melinis</name>
    <dbReference type="NCBI Taxonomy" id="328839"/>
    <lineage>
        <taxon>Bacteria</taxon>
        <taxon>Pseudomonadati</taxon>
        <taxon>Pseudomonadota</taxon>
        <taxon>Alphaproteobacteria</taxon>
        <taxon>Rhodospirillales</taxon>
        <taxon>Azospirillaceae</taxon>
        <taxon>Azospirillum</taxon>
    </lineage>
</organism>
<dbReference type="PANTHER" id="PTHR38340">
    <property type="entry name" value="S-LAYER PROTEIN"/>
    <property type="match status" value="1"/>
</dbReference>
<evidence type="ECO:0000256" key="2">
    <source>
        <dbReference type="ARBA" id="ARBA00022525"/>
    </source>
</evidence>
<dbReference type="Pfam" id="PF00353">
    <property type="entry name" value="HemolysinCabind"/>
    <property type="match status" value="10"/>
</dbReference>
<dbReference type="InterPro" id="IPR050557">
    <property type="entry name" value="RTX_toxin/Mannuronan_C5-epim"/>
</dbReference>
<evidence type="ECO:0000256" key="3">
    <source>
        <dbReference type="SAM" id="MobiDB-lite"/>
    </source>
</evidence>
<dbReference type="NCBIfam" id="TIGR01965">
    <property type="entry name" value="VCBS_repeat"/>
    <property type="match status" value="2"/>
</dbReference>
<evidence type="ECO:0000259" key="4">
    <source>
        <dbReference type="Pfam" id="PF17892"/>
    </source>
</evidence>